<keyword evidence="7" id="KW-1133">Transmembrane helix</keyword>
<dbReference type="Proteomes" id="UP000546642">
    <property type="component" value="Unassembled WGS sequence"/>
</dbReference>
<feature type="domain" description="Histidine kinase" evidence="9">
    <location>
        <begin position="154"/>
        <end position="365"/>
    </location>
</feature>
<keyword evidence="4" id="KW-0808">Transferase</keyword>
<evidence type="ECO:0000256" key="7">
    <source>
        <dbReference type="ARBA" id="ARBA00022989"/>
    </source>
</evidence>
<evidence type="ECO:0000259" key="9">
    <source>
        <dbReference type="PROSITE" id="PS50109"/>
    </source>
</evidence>
<evidence type="ECO:0000256" key="8">
    <source>
        <dbReference type="SAM" id="MobiDB-lite"/>
    </source>
</evidence>
<comment type="catalytic activity">
    <reaction evidence="1">
        <text>ATP + protein L-histidine = ADP + protein N-phospho-L-histidine.</text>
        <dbReference type="EC" id="2.7.13.3"/>
    </reaction>
</comment>
<keyword evidence="11" id="KW-1185">Reference proteome</keyword>
<evidence type="ECO:0000256" key="5">
    <source>
        <dbReference type="ARBA" id="ARBA00022692"/>
    </source>
</evidence>
<comment type="caution">
    <text evidence="10">The sequence shown here is derived from an EMBL/GenBank/DDBJ whole genome shotgun (WGS) entry which is preliminary data.</text>
</comment>
<gene>
    <name evidence="10" type="ORF">HNR23_000621</name>
</gene>
<evidence type="ECO:0000256" key="6">
    <source>
        <dbReference type="ARBA" id="ARBA00022777"/>
    </source>
</evidence>
<dbReference type="InterPro" id="IPR003594">
    <property type="entry name" value="HATPase_dom"/>
</dbReference>
<dbReference type="InterPro" id="IPR050428">
    <property type="entry name" value="TCS_sensor_his_kinase"/>
</dbReference>
<evidence type="ECO:0000256" key="4">
    <source>
        <dbReference type="ARBA" id="ARBA00022679"/>
    </source>
</evidence>
<dbReference type="RefSeq" id="WP_184073287.1">
    <property type="nucleotide sequence ID" value="NZ_JACHDS010000001.1"/>
</dbReference>
<feature type="compositionally biased region" description="Basic and acidic residues" evidence="8">
    <location>
        <begin position="465"/>
        <end position="483"/>
    </location>
</feature>
<evidence type="ECO:0000256" key="3">
    <source>
        <dbReference type="ARBA" id="ARBA00022553"/>
    </source>
</evidence>
<feature type="compositionally biased region" description="Low complexity" evidence="8">
    <location>
        <begin position="124"/>
        <end position="144"/>
    </location>
</feature>
<accession>A0A7W9YFY8</accession>
<evidence type="ECO:0000313" key="11">
    <source>
        <dbReference type="Proteomes" id="UP000546642"/>
    </source>
</evidence>
<organism evidence="10 11">
    <name type="scientific">Nocardiopsis mwathae</name>
    <dbReference type="NCBI Taxonomy" id="1472723"/>
    <lineage>
        <taxon>Bacteria</taxon>
        <taxon>Bacillati</taxon>
        <taxon>Actinomycetota</taxon>
        <taxon>Actinomycetes</taxon>
        <taxon>Streptosporangiales</taxon>
        <taxon>Nocardiopsidaceae</taxon>
        <taxon>Nocardiopsis</taxon>
    </lineage>
</organism>
<reference evidence="10 11" key="1">
    <citation type="submission" date="2020-08" db="EMBL/GenBank/DDBJ databases">
        <title>Sequencing the genomes of 1000 actinobacteria strains.</title>
        <authorList>
            <person name="Klenk H.-P."/>
        </authorList>
    </citation>
    <scope>NUCLEOTIDE SEQUENCE [LARGE SCALE GENOMIC DNA]</scope>
    <source>
        <strain evidence="10 11">DSM 46659</strain>
    </source>
</reference>
<dbReference type="GO" id="GO:0004673">
    <property type="term" value="F:protein histidine kinase activity"/>
    <property type="evidence" value="ECO:0007669"/>
    <property type="project" value="UniProtKB-EC"/>
</dbReference>
<dbReference type="PANTHER" id="PTHR45436:SF5">
    <property type="entry name" value="SENSOR HISTIDINE KINASE TRCS"/>
    <property type="match status" value="1"/>
</dbReference>
<keyword evidence="6" id="KW-0418">Kinase</keyword>
<evidence type="ECO:0000313" key="10">
    <source>
        <dbReference type="EMBL" id="MBB6170561.1"/>
    </source>
</evidence>
<keyword evidence="7" id="KW-0472">Membrane</keyword>
<dbReference type="GO" id="GO:0005886">
    <property type="term" value="C:plasma membrane"/>
    <property type="evidence" value="ECO:0007669"/>
    <property type="project" value="TreeGrafter"/>
</dbReference>
<protein>
    <recommendedName>
        <fullName evidence="2">histidine kinase</fullName>
        <ecNumber evidence="2">2.7.13.3</ecNumber>
    </recommendedName>
</protein>
<evidence type="ECO:0000256" key="1">
    <source>
        <dbReference type="ARBA" id="ARBA00000085"/>
    </source>
</evidence>
<proteinExistence type="predicted"/>
<dbReference type="AlphaFoldDB" id="A0A7W9YFY8"/>
<keyword evidence="5" id="KW-0812">Transmembrane</keyword>
<keyword evidence="3" id="KW-0597">Phosphoprotein</keyword>
<evidence type="ECO:0000256" key="2">
    <source>
        <dbReference type="ARBA" id="ARBA00012438"/>
    </source>
</evidence>
<dbReference type="SMART" id="SM00387">
    <property type="entry name" value="HATPase_c"/>
    <property type="match status" value="1"/>
</dbReference>
<dbReference type="GO" id="GO:0000160">
    <property type="term" value="P:phosphorelay signal transduction system"/>
    <property type="evidence" value="ECO:0007669"/>
    <property type="project" value="TreeGrafter"/>
</dbReference>
<feature type="region of interest" description="Disordered" evidence="8">
    <location>
        <begin position="366"/>
        <end position="502"/>
    </location>
</feature>
<sequence length="502" mass="52432">MAQPPSSAGPGDHALPPQPSRNGDHPLSHMMRVEAAAPPPSENGWRRFLRRLGVGRDARASAPPAAGVRPGYPLPPDPRPLPGGGGPHPVPPYGAQPQWAAPPQPVAPPPAGPAVATPPPAPAEPAAAAPTPEPGTPASTPAGGPDRHDLLTGTLAGLAMRDLALVDSLIEVVEELEDSSEDPVLLEKLFKIDNLATRMRRNGENLLVLAGQDSGDTSTEPVPLLDVARAAISEISEYQRVRLGYLPDLFISGAAADDISHLIAELMDNATEKSPDHAQVVISAQAMGDDRLLITVEDEGIGIPPERLKAYNTRLAGEPVLDEEVIRHMGFYVVSRIAHRHGLEVQLEGRAFRGVSAHVVVPSALFGTTGPRPVEPPVGRSGARSAVRPHVLPMPTVAPDGRSPRRPAPSVPGSQAQEKNRAMESSVTAAGLPRRSAHRNTAPLPMPAADGEEHNGSGDPSAGTDRADGGAEVSKAERIRADLEGFIEGQQAAEGSDAGPEK</sequence>
<feature type="region of interest" description="Disordered" evidence="8">
    <location>
        <begin position="1"/>
        <end position="146"/>
    </location>
</feature>
<dbReference type="EMBL" id="JACHDS010000001">
    <property type="protein sequence ID" value="MBB6170561.1"/>
    <property type="molecule type" value="Genomic_DNA"/>
</dbReference>
<dbReference type="InterPro" id="IPR036890">
    <property type="entry name" value="HATPase_C_sf"/>
</dbReference>
<dbReference type="EC" id="2.7.13.3" evidence="2"/>
<feature type="compositionally biased region" description="Pro residues" evidence="8">
    <location>
        <begin position="88"/>
        <end position="123"/>
    </location>
</feature>
<dbReference type="PANTHER" id="PTHR45436">
    <property type="entry name" value="SENSOR HISTIDINE KINASE YKOH"/>
    <property type="match status" value="1"/>
</dbReference>
<dbReference type="Pfam" id="PF02518">
    <property type="entry name" value="HATPase_c"/>
    <property type="match status" value="1"/>
</dbReference>
<dbReference type="SUPFAM" id="SSF55874">
    <property type="entry name" value="ATPase domain of HSP90 chaperone/DNA topoisomerase II/histidine kinase"/>
    <property type="match status" value="1"/>
</dbReference>
<dbReference type="Gene3D" id="3.30.565.10">
    <property type="entry name" value="Histidine kinase-like ATPase, C-terminal domain"/>
    <property type="match status" value="1"/>
</dbReference>
<feature type="compositionally biased region" description="Pro residues" evidence="8">
    <location>
        <begin position="72"/>
        <end position="81"/>
    </location>
</feature>
<dbReference type="PROSITE" id="PS50109">
    <property type="entry name" value="HIS_KIN"/>
    <property type="match status" value="1"/>
</dbReference>
<name>A0A7W9YFY8_9ACTN</name>
<dbReference type="InterPro" id="IPR005467">
    <property type="entry name" value="His_kinase_dom"/>
</dbReference>
<feature type="compositionally biased region" description="Polar residues" evidence="8">
    <location>
        <begin position="412"/>
        <end position="428"/>
    </location>
</feature>